<keyword evidence="2" id="KW-1185">Reference proteome</keyword>
<accession>A0ABV5FVA4</accession>
<dbReference type="Proteomes" id="UP001589575">
    <property type="component" value="Unassembled WGS sequence"/>
</dbReference>
<sequence>MLRPGVVLVAGAVPERCEQYVGRSARAVIVYPSGPACKGGHGVGNMCRLLPTAPADAYTYAAGWW</sequence>
<comment type="caution">
    <text evidence="1">The sequence shown here is derived from an EMBL/GenBank/DDBJ whole genome shotgun (WGS) entry which is preliminary data.</text>
</comment>
<evidence type="ECO:0000313" key="1">
    <source>
        <dbReference type="EMBL" id="MFB9070570.1"/>
    </source>
</evidence>
<gene>
    <name evidence="1" type="ORF">ACFFX0_04950</name>
</gene>
<dbReference type="EMBL" id="JBHMFI010000001">
    <property type="protein sequence ID" value="MFB9070570.1"/>
    <property type="molecule type" value="Genomic_DNA"/>
</dbReference>
<evidence type="ECO:0000313" key="2">
    <source>
        <dbReference type="Proteomes" id="UP001589575"/>
    </source>
</evidence>
<protein>
    <submittedName>
        <fullName evidence="1">Uncharacterized protein</fullName>
    </submittedName>
</protein>
<name>A0ABV5FVA4_9MICC</name>
<proteinExistence type="predicted"/>
<reference evidence="1 2" key="1">
    <citation type="submission" date="2024-09" db="EMBL/GenBank/DDBJ databases">
        <authorList>
            <person name="Sun Q."/>
            <person name="Mori K."/>
        </authorList>
    </citation>
    <scope>NUCLEOTIDE SEQUENCE [LARGE SCALE GENOMIC DNA]</scope>
    <source>
        <strain evidence="1 2">CCM 7609</strain>
    </source>
</reference>
<organism evidence="1 2">
    <name type="scientific">Citricoccus parietis</name>
    <dbReference type="NCBI Taxonomy" id="592307"/>
    <lineage>
        <taxon>Bacteria</taxon>
        <taxon>Bacillati</taxon>
        <taxon>Actinomycetota</taxon>
        <taxon>Actinomycetes</taxon>
        <taxon>Micrococcales</taxon>
        <taxon>Micrococcaceae</taxon>
        <taxon>Citricoccus</taxon>
    </lineage>
</organism>